<evidence type="ECO:0000259" key="4">
    <source>
        <dbReference type="Pfam" id="PF01467"/>
    </source>
</evidence>
<evidence type="ECO:0000259" key="3">
    <source>
        <dbReference type="Pfam" id="PF01050"/>
    </source>
</evidence>
<keyword evidence="2 5" id="KW-0548">Nucleotidyltransferase</keyword>
<gene>
    <name evidence="5" type="ORF">H2021_02905</name>
</gene>
<dbReference type="AlphaFoldDB" id="A0A838YGV9"/>
<dbReference type="GO" id="GO:0005976">
    <property type="term" value="P:polysaccharide metabolic process"/>
    <property type="evidence" value="ECO:0007669"/>
    <property type="project" value="InterPro"/>
</dbReference>
<protein>
    <submittedName>
        <fullName evidence="5">Adenylyltransferase/cytidyltransferase family protein</fullName>
    </submittedName>
</protein>
<dbReference type="InterPro" id="IPR014729">
    <property type="entry name" value="Rossmann-like_a/b/a_fold"/>
</dbReference>
<evidence type="ECO:0000256" key="1">
    <source>
        <dbReference type="ARBA" id="ARBA00022679"/>
    </source>
</evidence>
<dbReference type="Gene3D" id="2.60.120.10">
    <property type="entry name" value="Jelly Rolls"/>
    <property type="match status" value="1"/>
</dbReference>
<comment type="caution">
    <text evidence="5">The sequence shown here is derived from an EMBL/GenBank/DDBJ whole genome shotgun (WGS) entry which is preliminary data.</text>
</comment>
<dbReference type="Gene3D" id="3.40.50.620">
    <property type="entry name" value="HUPs"/>
    <property type="match status" value="1"/>
</dbReference>
<name>A0A838YGV9_9GAMM</name>
<sequence length="257" mass="29742">MKIVIVSGGFDPIHSGHISYLKSAKKLGDKLIVALNSDAWLQQKKDKFFMPFNERKIIIENLYFVDDVIGFEDDEFGSAINALESIKNLYPSSEIIFANGGDRNKDNIPEMAVSGIEFLFGVGGDNKRNSSSWILKKWKYFQEERVWGSYYNLFKDDDVKVKELIVSPGQGMSFQRHNKRSEIWLVSKGMCEVNFSKNDPNNRETITLKKFDKYLANVGEWHQITNPFDQPCHLIEIQYGEEVAEEDIERIDYYKPE</sequence>
<dbReference type="SUPFAM" id="SSF51182">
    <property type="entry name" value="RmlC-like cupins"/>
    <property type="match status" value="1"/>
</dbReference>
<dbReference type="Pfam" id="PF01050">
    <property type="entry name" value="MannoseP_isomer"/>
    <property type="match status" value="1"/>
</dbReference>
<dbReference type="InterPro" id="IPR011051">
    <property type="entry name" value="RmlC_Cupin_sf"/>
</dbReference>
<accession>A0A838YGV9</accession>
<dbReference type="NCBIfam" id="TIGR00125">
    <property type="entry name" value="cyt_tran_rel"/>
    <property type="match status" value="1"/>
</dbReference>
<reference evidence="5 6" key="1">
    <citation type="submission" date="2020-06" db="EMBL/GenBank/DDBJ databases">
        <title>Dysbiosis in marine aquaculture revealed through microbiome analysis: reverse ecology for environmental sustainability.</title>
        <authorList>
            <person name="Haro-Moreno J.M."/>
            <person name="Coutinho F.H."/>
            <person name="Zaragoza-Solas A."/>
            <person name="Picazo A."/>
            <person name="Almagro-Moreno S."/>
            <person name="Lopez-Perez M."/>
        </authorList>
    </citation>
    <scope>NUCLEOTIDE SEQUENCE [LARGE SCALE GENOMIC DNA]</scope>
    <source>
        <strain evidence="5">MCMED-G42</strain>
    </source>
</reference>
<dbReference type="InterPro" id="IPR001538">
    <property type="entry name" value="Man6P_isomerase-2_C"/>
</dbReference>
<dbReference type="PANTHER" id="PTHR43793">
    <property type="entry name" value="FAD SYNTHASE"/>
    <property type="match status" value="1"/>
</dbReference>
<keyword evidence="1 5" id="KW-0808">Transferase</keyword>
<dbReference type="Pfam" id="PF01467">
    <property type="entry name" value="CTP_transf_like"/>
    <property type="match status" value="1"/>
</dbReference>
<evidence type="ECO:0000256" key="2">
    <source>
        <dbReference type="ARBA" id="ARBA00022695"/>
    </source>
</evidence>
<dbReference type="PANTHER" id="PTHR43793:SF1">
    <property type="entry name" value="FAD SYNTHASE"/>
    <property type="match status" value="1"/>
</dbReference>
<dbReference type="InterPro" id="IPR014710">
    <property type="entry name" value="RmlC-like_jellyroll"/>
</dbReference>
<dbReference type="InterPro" id="IPR050385">
    <property type="entry name" value="Archaeal_FAD_synthase"/>
</dbReference>
<evidence type="ECO:0000313" key="5">
    <source>
        <dbReference type="EMBL" id="MBA4724147.1"/>
    </source>
</evidence>
<dbReference type="SUPFAM" id="SSF52374">
    <property type="entry name" value="Nucleotidylyl transferase"/>
    <property type="match status" value="1"/>
</dbReference>
<feature type="domain" description="Mannose-6-phosphate isomerase type II C-terminal" evidence="3">
    <location>
        <begin position="144"/>
        <end position="252"/>
    </location>
</feature>
<proteinExistence type="predicted"/>
<dbReference type="CDD" id="cd02213">
    <property type="entry name" value="cupin_PMI_typeII_C"/>
    <property type="match status" value="1"/>
</dbReference>
<dbReference type="GO" id="GO:0016779">
    <property type="term" value="F:nucleotidyltransferase activity"/>
    <property type="evidence" value="ECO:0007669"/>
    <property type="project" value="UniProtKB-KW"/>
</dbReference>
<feature type="domain" description="Cytidyltransferase-like" evidence="4">
    <location>
        <begin position="6"/>
        <end position="102"/>
    </location>
</feature>
<evidence type="ECO:0000313" key="6">
    <source>
        <dbReference type="Proteomes" id="UP000585327"/>
    </source>
</evidence>
<dbReference type="EMBL" id="JACETM010000024">
    <property type="protein sequence ID" value="MBA4724147.1"/>
    <property type="molecule type" value="Genomic_DNA"/>
</dbReference>
<dbReference type="Proteomes" id="UP000585327">
    <property type="component" value="Unassembled WGS sequence"/>
</dbReference>
<dbReference type="InterPro" id="IPR004821">
    <property type="entry name" value="Cyt_trans-like"/>
</dbReference>
<organism evidence="5 6">
    <name type="scientific">SAR86 cluster bacterium</name>
    <dbReference type="NCBI Taxonomy" id="2030880"/>
    <lineage>
        <taxon>Bacteria</taxon>
        <taxon>Pseudomonadati</taxon>
        <taxon>Pseudomonadota</taxon>
        <taxon>Gammaproteobacteria</taxon>
        <taxon>SAR86 cluster</taxon>
    </lineage>
</organism>